<evidence type="ECO:0000256" key="1">
    <source>
        <dbReference type="SAM" id="MobiDB-lite"/>
    </source>
</evidence>
<feature type="transmembrane region" description="Helical" evidence="2">
    <location>
        <begin position="6"/>
        <end position="24"/>
    </location>
</feature>
<organism evidence="3">
    <name type="scientific">Peromfec virus RodF8_56</name>
    <dbReference type="NCBI Taxonomy" id="2929384"/>
    <lineage>
        <taxon>Viruses</taxon>
        <taxon>Monodnaviria</taxon>
        <taxon>Sangervirae</taxon>
        <taxon>Phixviricota</taxon>
        <taxon>Malgrandaviricetes</taxon>
        <taxon>Petitvirales</taxon>
        <taxon>Microviridae</taxon>
    </lineage>
</organism>
<keyword evidence="2" id="KW-0812">Transmembrane</keyword>
<sequence length="187" mass="21602">MEIENIIYIVSVCLAVINMIITFIRTGTINKEINNMVYRSPAYKDSISEEEKKTLSQEFSHLKTEYALNERTGELEEKEEKLDLQKLINSSVETALDRMLNRFMPEVVEDKDELYQSYSDDLMDYASMLERAEDYREEFGLPAGMSVSDIFARVGKEADTLKSQLENIKKGVKDNGEEKKETLEKSE</sequence>
<evidence type="ECO:0000256" key="2">
    <source>
        <dbReference type="SAM" id="Phobius"/>
    </source>
</evidence>
<reference evidence="3" key="1">
    <citation type="submission" date="2022-02" db="EMBL/GenBank/DDBJ databases">
        <title>Towards deciphering the DNA virus diversity associated with rodent species in the families Cricetidae and Heteromyidae.</title>
        <authorList>
            <person name="Lund M."/>
            <person name="Larsen B.B."/>
            <person name="Gryseels S."/>
            <person name="Kraberger S."/>
            <person name="Rowsey D.M."/>
            <person name="Steger L."/>
            <person name="Yule K.M."/>
            <person name="Upham N.S."/>
            <person name="Worobey M."/>
            <person name="Van Doorslaer K."/>
            <person name="Varsani A."/>
        </authorList>
    </citation>
    <scope>NUCLEOTIDE SEQUENCE</scope>
    <source>
        <strain evidence="3">NeonRodF8_56</strain>
    </source>
</reference>
<keyword evidence="2" id="KW-1133">Transmembrane helix</keyword>
<keyword evidence="2" id="KW-0472">Membrane</keyword>
<protein>
    <submittedName>
        <fullName evidence="3">Uncharacterized protein</fullName>
    </submittedName>
</protein>
<name>A0A976N1N2_9VIRU</name>
<accession>A0A976N1N2</accession>
<dbReference type="EMBL" id="OM869627">
    <property type="protein sequence ID" value="UPW41557.1"/>
    <property type="molecule type" value="Genomic_DNA"/>
</dbReference>
<proteinExistence type="predicted"/>
<feature type="region of interest" description="Disordered" evidence="1">
    <location>
        <begin position="168"/>
        <end position="187"/>
    </location>
</feature>
<evidence type="ECO:0000313" key="3">
    <source>
        <dbReference type="EMBL" id="UPW41557.1"/>
    </source>
</evidence>